<dbReference type="Proteomes" id="UP000187266">
    <property type="component" value="Chromosome"/>
</dbReference>
<evidence type="ECO:0000256" key="4">
    <source>
        <dbReference type="ARBA" id="ARBA00023163"/>
    </source>
</evidence>
<dbReference type="CDD" id="cd05466">
    <property type="entry name" value="PBP2_LTTR_substrate"/>
    <property type="match status" value="1"/>
</dbReference>
<dbReference type="SUPFAM" id="SSF53850">
    <property type="entry name" value="Periplasmic binding protein-like II"/>
    <property type="match status" value="1"/>
</dbReference>
<evidence type="ECO:0000256" key="2">
    <source>
        <dbReference type="ARBA" id="ARBA00023015"/>
    </source>
</evidence>
<proteinExistence type="inferred from homology"/>
<dbReference type="PRINTS" id="PR00039">
    <property type="entry name" value="HTHLYSR"/>
</dbReference>
<sequence>MTLEQLRTFLWVARLGGIRRAAQQMNISQPAVSNRIALLEADLGTQLLDRSRKGVMLTKQGVMLRTHAEQILQSVERIRAEVVPPENMTALLRLGVAETIVQSWLPEFLGRLRATHPRVTIEISVDISRNLREHLFDRTLDLALLMGPVSDYSVENVELPEFAMAWFRPVALEKPDLTRVPVISYHRQTRPYLELRTQLQDRYGNGIQMFSSSSLSAGFEMVAAGLGVGVFPRVLGERMQPGRIREFDPGWMPRPLSFSASYIGHPRDALAARAAQMAREVALEHAAETGAET</sequence>
<evidence type="ECO:0000256" key="3">
    <source>
        <dbReference type="ARBA" id="ARBA00023125"/>
    </source>
</evidence>
<dbReference type="STRING" id="1267768.BV394_04595"/>
<dbReference type="Pfam" id="PF00126">
    <property type="entry name" value="HTH_1"/>
    <property type="match status" value="1"/>
</dbReference>
<dbReference type="Pfam" id="PF03466">
    <property type="entry name" value="LysR_substrate"/>
    <property type="match status" value="1"/>
</dbReference>
<keyword evidence="6" id="KW-1185">Reference proteome</keyword>
<keyword evidence="2" id="KW-0805">Transcription regulation</keyword>
<gene>
    <name evidence="5" type="ORF">BV394_04595</name>
</gene>
<protein>
    <submittedName>
        <fullName evidence="5">LysR family transcriptional regulator</fullName>
    </submittedName>
</protein>
<accession>A0A1U7DGG7</accession>
<dbReference type="Gene3D" id="1.10.10.10">
    <property type="entry name" value="Winged helix-like DNA-binding domain superfamily/Winged helix DNA-binding domain"/>
    <property type="match status" value="1"/>
</dbReference>
<dbReference type="PROSITE" id="PS50931">
    <property type="entry name" value="HTH_LYSR"/>
    <property type="match status" value="1"/>
</dbReference>
<dbReference type="PANTHER" id="PTHR30126:SF77">
    <property type="entry name" value="TRANSCRIPTIONAL REGULATORY PROTEIN"/>
    <property type="match status" value="1"/>
</dbReference>
<reference evidence="5 6" key="1">
    <citation type="submission" date="2017-01" db="EMBL/GenBank/DDBJ databases">
        <title>Genomic analysis of Xuhuaishuia manganoxidans DY6-4.</title>
        <authorList>
            <person name="Wang X."/>
        </authorList>
    </citation>
    <scope>NUCLEOTIDE SEQUENCE [LARGE SCALE GENOMIC DNA]</scope>
    <source>
        <strain evidence="5 6">DY6-4</strain>
    </source>
</reference>
<dbReference type="Gene3D" id="3.40.190.10">
    <property type="entry name" value="Periplasmic binding protein-like II"/>
    <property type="match status" value="2"/>
</dbReference>
<keyword evidence="4" id="KW-0804">Transcription</keyword>
<dbReference type="OrthoDB" id="9791253at2"/>
<evidence type="ECO:0000313" key="5">
    <source>
        <dbReference type="EMBL" id="APX89087.1"/>
    </source>
</evidence>
<evidence type="ECO:0000256" key="1">
    <source>
        <dbReference type="ARBA" id="ARBA00009437"/>
    </source>
</evidence>
<dbReference type="FunFam" id="1.10.10.10:FF:000001">
    <property type="entry name" value="LysR family transcriptional regulator"/>
    <property type="match status" value="1"/>
</dbReference>
<dbReference type="SUPFAM" id="SSF46785">
    <property type="entry name" value="Winged helix' DNA-binding domain"/>
    <property type="match status" value="1"/>
</dbReference>
<dbReference type="AlphaFoldDB" id="A0A1U7DGG7"/>
<name>A0A1U7DGG7_9RHOB</name>
<dbReference type="InterPro" id="IPR036388">
    <property type="entry name" value="WH-like_DNA-bd_sf"/>
</dbReference>
<dbReference type="RefSeq" id="WP_076979110.1">
    <property type="nucleotide sequence ID" value="NZ_CP019124.1"/>
</dbReference>
<comment type="similarity">
    <text evidence="1">Belongs to the LysR transcriptional regulatory family.</text>
</comment>
<dbReference type="InterPro" id="IPR000847">
    <property type="entry name" value="LysR_HTH_N"/>
</dbReference>
<accession>A0A2M9DEX4</accession>
<dbReference type="InterPro" id="IPR036390">
    <property type="entry name" value="WH_DNA-bd_sf"/>
</dbReference>
<evidence type="ECO:0000313" key="6">
    <source>
        <dbReference type="Proteomes" id="UP000187266"/>
    </source>
</evidence>
<organism evidence="5 6">
    <name type="scientific">Brevirhabdus pacifica</name>
    <dbReference type="NCBI Taxonomy" id="1267768"/>
    <lineage>
        <taxon>Bacteria</taxon>
        <taxon>Pseudomonadati</taxon>
        <taxon>Pseudomonadota</taxon>
        <taxon>Alphaproteobacteria</taxon>
        <taxon>Rhodobacterales</taxon>
        <taxon>Paracoccaceae</taxon>
        <taxon>Brevirhabdus</taxon>
    </lineage>
</organism>
<dbReference type="PANTHER" id="PTHR30126">
    <property type="entry name" value="HTH-TYPE TRANSCRIPTIONAL REGULATOR"/>
    <property type="match status" value="1"/>
</dbReference>
<dbReference type="GO" id="GO:0000976">
    <property type="term" value="F:transcription cis-regulatory region binding"/>
    <property type="evidence" value="ECO:0007669"/>
    <property type="project" value="TreeGrafter"/>
</dbReference>
<dbReference type="EMBL" id="CP019124">
    <property type="protein sequence ID" value="APX89087.1"/>
    <property type="molecule type" value="Genomic_DNA"/>
</dbReference>
<dbReference type="GO" id="GO:0003700">
    <property type="term" value="F:DNA-binding transcription factor activity"/>
    <property type="evidence" value="ECO:0007669"/>
    <property type="project" value="InterPro"/>
</dbReference>
<dbReference type="InterPro" id="IPR005119">
    <property type="entry name" value="LysR_subst-bd"/>
</dbReference>
<keyword evidence="3" id="KW-0238">DNA-binding</keyword>